<dbReference type="Proteomes" id="UP001529510">
    <property type="component" value="Unassembled WGS sequence"/>
</dbReference>
<dbReference type="Pfam" id="PF02210">
    <property type="entry name" value="Laminin_G_2"/>
    <property type="match status" value="1"/>
</dbReference>
<comment type="caution">
    <text evidence="1">Lacks conserved residue(s) required for the propagation of feature annotation.</text>
</comment>
<evidence type="ECO:0000256" key="1">
    <source>
        <dbReference type="PROSITE-ProRule" id="PRU00122"/>
    </source>
</evidence>
<accession>A0ABD0NFB1</accession>
<protein>
    <recommendedName>
        <fullName evidence="2">Laminin G domain-containing protein</fullName>
    </recommendedName>
</protein>
<feature type="domain" description="Laminin G" evidence="2">
    <location>
        <begin position="1"/>
        <end position="59"/>
    </location>
</feature>
<feature type="non-terminal residue" evidence="3">
    <location>
        <position position="59"/>
    </location>
</feature>
<organism evidence="3 4">
    <name type="scientific">Cirrhinus mrigala</name>
    <name type="common">Mrigala</name>
    <dbReference type="NCBI Taxonomy" id="683832"/>
    <lineage>
        <taxon>Eukaryota</taxon>
        <taxon>Metazoa</taxon>
        <taxon>Chordata</taxon>
        <taxon>Craniata</taxon>
        <taxon>Vertebrata</taxon>
        <taxon>Euteleostomi</taxon>
        <taxon>Actinopterygii</taxon>
        <taxon>Neopterygii</taxon>
        <taxon>Teleostei</taxon>
        <taxon>Ostariophysi</taxon>
        <taxon>Cypriniformes</taxon>
        <taxon>Cyprinidae</taxon>
        <taxon>Labeoninae</taxon>
        <taxon>Labeonini</taxon>
        <taxon>Cirrhinus</taxon>
    </lineage>
</organism>
<comment type="caution">
    <text evidence="3">The sequence shown here is derived from an EMBL/GenBank/DDBJ whole genome shotgun (WGS) entry which is preliminary data.</text>
</comment>
<name>A0ABD0NFB1_CIRMR</name>
<dbReference type="AlphaFoldDB" id="A0ABD0NFB1"/>
<evidence type="ECO:0000313" key="4">
    <source>
        <dbReference type="Proteomes" id="UP001529510"/>
    </source>
</evidence>
<dbReference type="InterPro" id="IPR013320">
    <property type="entry name" value="ConA-like_dom_sf"/>
</dbReference>
<dbReference type="InterPro" id="IPR001791">
    <property type="entry name" value="Laminin_G"/>
</dbReference>
<dbReference type="EMBL" id="JAMKFB020000022">
    <property type="protein sequence ID" value="KAL0160423.1"/>
    <property type="molecule type" value="Genomic_DNA"/>
</dbReference>
<feature type="non-terminal residue" evidence="3">
    <location>
        <position position="1"/>
    </location>
</feature>
<dbReference type="SUPFAM" id="SSF49899">
    <property type="entry name" value="Concanavalin A-like lectins/glucanases"/>
    <property type="match status" value="1"/>
</dbReference>
<keyword evidence="4" id="KW-1185">Reference proteome</keyword>
<proteinExistence type="predicted"/>
<dbReference type="PROSITE" id="PS50025">
    <property type="entry name" value="LAM_G_DOMAIN"/>
    <property type="match status" value="1"/>
</dbReference>
<dbReference type="CDD" id="cd00110">
    <property type="entry name" value="LamG"/>
    <property type="match status" value="1"/>
</dbReference>
<evidence type="ECO:0000313" key="3">
    <source>
        <dbReference type="EMBL" id="KAL0160423.1"/>
    </source>
</evidence>
<evidence type="ECO:0000259" key="2">
    <source>
        <dbReference type="PROSITE" id="PS50025"/>
    </source>
</evidence>
<reference evidence="3 4" key="1">
    <citation type="submission" date="2024-05" db="EMBL/GenBank/DDBJ databases">
        <title>Genome sequencing and assembly of Indian major carp, Cirrhinus mrigala (Hamilton, 1822).</title>
        <authorList>
            <person name="Mohindra V."/>
            <person name="Chowdhury L.M."/>
            <person name="Lal K."/>
            <person name="Jena J.K."/>
        </authorList>
    </citation>
    <scope>NUCLEOTIDE SEQUENCE [LARGE SCALE GENOMIC DNA]</scope>
    <source>
        <strain evidence="3">CM1030</strain>
        <tissue evidence="3">Blood</tissue>
    </source>
</reference>
<sequence>LHISLDVRTKSSKGLLLQISGKYGVPLVILYLYNGKVKLSVGGGEVISSQRINDGDWHN</sequence>
<dbReference type="Gene3D" id="2.60.120.200">
    <property type="match status" value="1"/>
</dbReference>
<gene>
    <name evidence="3" type="ORF">M9458_044148</name>
</gene>